<feature type="transmembrane region" description="Helical" evidence="4">
    <location>
        <begin position="89"/>
        <end position="108"/>
    </location>
</feature>
<evidence type="ECO:0000259" key="5">
    <source>
        <dbReference type="Pfam" id="PF01011"/>
    </source>
</evidence>
<sequence>MRLQSLRPSWTGVTGVLVILLGLVFIGLGGWLILLGGVWYYAIAGIGLVATGALVAARRREALWIYGLTFATTLVWALTEVGLDGWQLVPRLIAPAVLGIWLSLPWIAGRLDGGRDMGGRDKDGAPRPIGRWASAAGYALVVVLVVAAGYRVTATRYVQAGEAETVAPVPEPAPAVAAGDWRYYGRTAEGRRFSPLDQITPENVAGLEPAWQFRSGDLPKAFETRNGREFNFEATPIKVGDGLYFCTPHRQVIALDPETGQERWRFDPEADTSANEYLACRGVAYYEAPADTPCRRRIITTTADARMVALDAETGRPCAGFGEGGFVSLTDRLGEVPPGFHFITSQPMVLRDRIVLGGWVYDNQAQGEPSGVIRAYDATTGAPAWAWDLGRPDPTAPLEPGESFTRGTPNGWGSYTADARLGLVYVPLGNATPDYWGGERRPFDETYSSALVALDIETGKERWHFQTVHHDVWDFDLPIGPSLVDLPTANGTVPALIQSTKMGEFFVLDRRTGEPLTGVEEMPVPGDGLPGDTLSATQPVSSGMPSLAPPDLKAIDMWGATPIDQLLCRIDFRRLRYDGRFTPPTLGGDISYPAFDGVVDWQGATIDPTRQVLIANASYIPFTVRPMPQDQAIAEGLMEPWAGWDSGQPYPKPAAFAVGPQYGTPYAAVVKPWLGLFQAPCHAPPWGKLVAIDLRSRQILWQRPLGTTRDTGPFGTHVNLPLPTGVFNIGGNTATASGLIFIGATTDQYLRAFDERTGEKLWEARLPAGGQATPMTYMGDDGRQYVVIAAGGHGGLRTRLGDYLMAYALPDAGGAG</sequence>
<dbReference type="GeneID" id="97242097"/>
<accession>A0A161R048</accession>
<dbReference type="GO" id="GO:0048038">
    <property type="term" value="F:quinone binding"/>
    <property type="evidence" value="ECO:0007669"/>
    <property type="project" value="InterPro"/>
</dbReference>
<organism evidence="6 7">
    <name type="scientific">Tistrella mobilis</name>
    <dbReference type="NCBI Taxonomy" id="171437"/>
    <lineage>
        <taxon>Bacteria</taxon>
        <taxon>Pseudomonadati</taxon>
        <taxon>Pseudomonadota</taxon>
        <taxon>Alphaproteobacteria</taxon>
        <taxon>Geminicoccales</taxon>
        <taxon>Geminicoccaceae</taxon>
        <taxon>Tistrella</taxon>
    </lineage>
</organism>
<comment type="cofactor">
    <cofactor evidence="1">
        <name>pyrroloquinoline quinone</name>
        <dbReference type="ChEBI" id="CHEBI:58442"/>
    </cofactor>
</comment>
<dbReference type="Pfam" id="PF01011">
    <property type="entry name" value="PQQ"/>
    <property type="match status" value="1"/>
</dbReference>
<dbReference type="SUPFAM" id="SSF50998">
    <property type="entry name" value="Quinoprotein alcohol dehydrogenase-like"/>
    <property type="match status" value="1"/>
</dbReference>
<feature type="transmembrane region" description="Helical" evidence="4">
    <location>
        <begin position="38"/>
        <end position="56"/>
    </location>
</feature>
<gene>
    <name evidence="6" type="ORF">AUP44_12435</name>
</gene>
<dbReference type="CDD" id="cd10280">
    <property type="entry name" value="PQQ_mGDH"/>
    <property type="match status" value="1"/>
</dbReference>
<dbReference type="InterPro" id="IPR018391">
    <property type="entry name" value="PQQ_b-propeller_rpt"/>
</dbReference>
<evidence type="ECO:0000256" key="1">
    <source>
        <dbReference type="ARBA" id="ARBA00001931"/>
    </source>
</evidence>
<comment type="similarity">
    <text evidence="2">Belongs to the bacterial PQQ dehydrogenase family.</text>
</comment>
<dbReference type="AlphaFoldDB" id="A0A161R048"/>
<dbReference type="InterPro" id="IPR011047">
    <property type="entry name" value="Quinoprotein_ADH-like_sf"/>
</dbReference>
<keyword evidence="4" id="KW-0472">Membrane</keyword>
<dbReference type="InterPro" id="IPR002372">
    <property type="entry name" value="PQQ_rpt_dom"/>
</dbReference>
<proteinExistence type="inferred from homology"/>
<feature type="transmembrane region" description="Helical" evidence="4">
    <location>
        <begin position="129"/>
        <end position="150"/>
    </location>
</feature>
<name>A0A161R048_9PROT</name>
<evidence type="ECO:0000256" key="3">
    <source>
        <dbReference type="ARBA" id="ARBA00023002"/>
    </source>
</evidence>
<dbReference type="Gene3D" id="2.140.10.10">
    <property type="entry name" value="Quinoprotein alcohol dehydrogenase-like superfamily"/>
    <property type="match status" value="2"/>
</dbReference>
<reference evidence="6 7" key="1">
    <citation type="submission" date="2015-12" db="EMBL/GenBank/DDBJ databases">
        <title>Genome sequence of Tistrella mobilis MCCC 1A02139.</title>
        <authorList>
            <person name="Lu L."/>
            <person name="Lai Q."/>
            <person name="Shao Z."/>
            <person name="Qian P."/>
        </authorList>
    </citation>
    <scope>NUCLEOTIDE SEQUENCE [LARGE SCALE GENOMIC DNA]</scope>
    <source>
        <strain evidence="6 7">MCCC 1A02139</strain>
    </source>
</reference>
<feature type="transmembrane region" description="Helical" evidence="4">
    <location>
        <begin position="12"/>
        <end position="32"/>
    </location>
</feature>
<keyword evidence="3" id="KW-0560">Oxidoreductase</keyword>
<dbReference type="RefSeq" id="WP_062767836.1">
    <property type="nucleotide sequence ID" value="NZ_CP121045.1"/>
</dbReference>
<evidence type="ECO:0000256" key="2">
    <source>
        <dbReference type="ARBA" id="ARBA00008156"/>
    </source>
</evidence>
<dbReference type="Proteomes" id="UP000075787">
    <property type="component" value="Unassembled WGS sequence"/>
</dbReference>
<feature type="domain" description="Pyrrolo-quinoline quinone repeat" evidence="5">
    <location>
        <begin position="181"/>
        <end position="786"/>
    </location>
</feature>
<feature type="transmembrane region" description="Helical" evidence="4">
    <location>
        <begin position="63"/>
        <end position="83"/>
    </location>
</feature>
<dbReference type="PANTHER" id="PTHR32303">
    <property type="entry name" value="QUINOPROTEIN ALCOHOL DEHYDROGENASE (CYTOCHROME C)"/>
    <property type="match status" value="1"/>
</dbReference>
<dbReference type="GO" id="GO:0016020">
    <property type="term" value="C:membrane"/>
    <property type="evidence" value="ECO:0007669"/>
    <property type="project" value="InterPro"/>
</dbReference>
<evidence type="ECO:0000256" key="4">
    <source>
        <dbReference type="SAM" id="Phobius"/>
    </source>
</evidence>
<evidence type="ECO:0000313" key="6">
    <source>
        <dbReference type="EMBL" id="KYO50575.1"/>
    </source>
</evidence>
<dbReference type="InterPro" id="IPR017511">
    <property type="entry name" value="PQQ_mDH"/>
</dbReference>
<keyword evidence="4" id="KW-0812">Transmembrane</keyword>
<dbReference type="NCBIfam" id="TIGR03074">
    <property type="entry name" value="PQQ_membr_DH"/>
    <property type="match status" value="1"/>
</dbReference>
<dbReference type="OrthoDB" id="9794322at2"/>
<protein>
    <submittedName>
        <fullName evidence="6">Glucose dehydrogenase</fullName>
    </submittedName>
</protein>
<dbReference type="PANTHER" id="PTHR32303:SF4">
    <property type="entry name" value="QUINOPROTEIN GLUCOSE DEHYDROGENASE"/>
    <property type="match status" value="1"/>
</dbReference>
<keyword evidence="4" id="KW-1133">Transmembrane helix</keyword>
<comment type="caution">
    <text evidence="6">The sequence shown here is derived from an EMBL/GenBank/DDBJ whole genome shotgun (WGS) entry which is preliminary data.</text>
</comment>
<dbReference type="GO" id="GO:0008876">
    <property type="term" value="F:quinoprotein glucose dehydrogenase activity"/>
    <property type="evidence" value="ECO:0007669"/>
    <property type="project" value="TreeGrafter"/>
</dbReference>
<evidence type="ECO:0000313" key="7">
    <source>
        <dbReference type="Proteomes" id="UP000075787"/>
    </source>
</evidence>
<dbReference type="EMBL" id="LPZR01000196">
    <property type="protein sequence ID" value="KYO50575.1"/>
    <property type="molecule type" value="Genomic_DNA"/>
</dbReference>
<dbReference type="SMART" id="SM00564">
    <property type="entry name" value="PQQ"/>
    <property type="match status" value="5"/>
</dbReference>